<dbReference type="InterPro" id="IPR052159">
    <property type="entry name" value="Competence_DNA_uptake"/>
</dbReference>
<dbReference type="Pfam" id="PF00753">
    <property type="entry name" value="Lactamase_B"/>
    <property type="match status" value="1"/>
</dbReference>
<dbReference type="SMART" id="SM00894">
    <property type="entry name" value="Excalibur"/>
    <property type="match status" value="1"/>
</dbReference>
<keyword evidence="1" id="KW-0732">Signal</keyword>
<dbReference type="Gene3D" id="3.60.15.10">
    <property type="entry name" value="Ribonuclease Z/Hydroxyacylglutathione hydrolase-like"/>
    <property type="match status" value="1"/>
</dbReference>
<dbReference type="CDD" id="cd07731">
    <property type="entry name" value="ComA-like_MBL-fold"/>
    <property type="match status" value="1"/>
</dbReference>
<dbReference type="SMART" id="SM00849">
    <property type="entry name" value="Lactamase_B"/>
    <property type="match status" value="1"/>
</dbReference>
<feature type="chain" id="PRO_5047327688" evidence="1">
    <location>
        <begin position="24"/>
        <end position="525"/>
    </location>
</feature>
<evidence type="ECO:0000313" key="4">
    <source>
        <dbReference type="Proteomes" id="UP000600565"/>
    </source>
</evidence>
<dbReference type="InterPro" id="IPR008613">
    <property type="entry name" value="Excalibur_Ca-bd_domain"/>
</dbReference>
<dbReference type="RefSeq" id="WP_191703335.1">
    <property type="nucleotide sequence ID" value="NZ_JACSPW010000004.1"/>
</dbReference>
<dbReference type="InterPro" id="IPR001119">
    <property type="entry name" value="SLH_dom"/>
</dbReference>
<dbReference type="PROSITE" id="PS51272">
    <property type="entry name" value="SLH"/>
    <property type="match status" value="3"/>
</dbReference>
<dbReference type="InterPro" id="IPR035681">
    <property type="entry name" value="ComA-like_MBL"/>
</dbReference>
<evidence type="ECO:0000259" key="2">
    <source>
        <dbReference type="PROSITE" id="PS51272"/>
    </source>
</evidence>
<name>A0ABR8XLD0_9BACL</name>
<protein>
    <submittedName>
        <fullName evidence="3">S-layer homology domain-containing protein</fullName>
    </submittedName>
</protein>
<comment type="caution">
    <text evidence="3">The sequence shown here is derived from an EMBL/GenBank/DDBJ whole genome shotgun (WGS) entry which is preliminary data.</text>
</comment>
<keyword evidence="4" id="KW-1185">Reference proteome</keyword>
<dbReference type="PANTHER" id="PTHR30619">
    <property type="entry name" value="DNA INTERNALIZATION/COMPETENCE PROTEIN COMEC/REC2"/>
    <property type="match status" value="1"/>
</dbReference>
<feature type="domain" description="SLH" evidence="2">
    <location>
        <begin position="149"/>
        <end position="206"/>
    </location>
</feature>
<dbReference type="PANTHER" id="PTHR30619:SF7">
    <property type="entry name" value="BETA-LACTAMASE DOMAIN PROTEIN"/>
    <property type="match status" value="1"/>
</dbReference>
<dbReference type="Pfam" id="PF00395">
    <property type="entry name" value="SLH"/>
    <property type="match status" value="3"/>
</dbReference>
<sequence>MNKIFSVLLTLILIISMSLPATAAQAKQVFTDVPPKHSNYNDIAYLLNKGIISADKNAYGVKDIVTREEVAVMVAKAVGLDGTKRATKFKDVPKSHANSGYIQSAVEAGIINGYTDGTFKPTAKVTRGHMAAFIARAFDLPNGTKTFKDVKKGHTAYEAVSQLAAAKITTGYEDGTFKPANNLTRAHISAFLARAVKYQENLNSSKKMKVHFLDVGQGDSIFIQAPNGKTMLIDAGTKEYGNTVVSYLKAQNVKKLDYIVATHPDADHIGGLNAVIQAFQVGEFINSGKSHTTVTYEKLLETVLSKNIRYKEPTVGETINLDSEVKTQVLAVDAKTSNTNDASIVLKLTYKNVSFLLMGDADTEVEAQISKAYNVSATVLKAGHHGSSTSSSLSFLQKVKPEAIVLSYAKDNSYGHPHKEVMANIKTIGTKAYATAETGTIVTTTNGQTYSINAKELIVPTTTPTTPTKPTGNVSSGTYVIPGAPTSFKNCTEMRKYYPSGVKSSHPAYAAARDGDKDGWACELK</sequence>
<gene>
    <name evidence="3" type="ORF">H9632_06695</name>
</gene>
<organism evidence="3 4">
    <name type="scientific">Solibacillus merdavium</name>
    <dbReference type="NCBI Taxonomy" id="2762218"/>
    <lineage>
        <taxon>Bacteria</taxon>
        <taxon>Bacillati</taxon>
        <taxon>Bacillota</taxon>
        <taxon>Bacilli</taxon>
        <taxon>Bacillales</taxon>
        <taxon>Caryophanaceae</taxon>
        <taxon>Solibacillus</taxon>
    </lineage>
</organism>
<dbReference type="Proteomes" id="UP000600565">
    <property type="component" value="Unassembled WGS sequence"/>
</dbReference>
<dbReference type="InterPro" id="IPR001279">
    <property type="entry name" value="Metallo-B-lactamas"/>
</dbReference>
<feature type="domain" description="SLH" evidence="2">
    <location>
        <begin position="85"/>
        <end position="148"/>
    </location>
</feature>
<dbReference type="SUPFAM" id="SSF56281">
    <property type="entry name" value="Metallo-hydrolase/oxidoreductase"/>
    <property type="match status" value="1"/>
</dbReference>
<dbReference type="InterPro" id="IPR036866">
    <property type="entry name" value="RibonucZ/Hydroxyglut_hydro"/>
</dbReference>
<reference evidence="3 4" key="1">
    <citation type="submission" date="2020-08" db="EMBL/GenBank/DDBJ databases">
        <title>A Genomic Blueprint of the Chicken Gut Microbiome.</title>
        <authorList>
            <person name="Gilroy R."/>
            <person name="Ravi A."/>
            <person name="Getino M."/>
            <person name="Pursley I."/>
            <person name="Horton D.L."/>
            <person name="Alikhan N.-F."/>
            <person name="Baker D."/>
            <person name="Gharbi K."/>
            <person name="Hall N."/>
            <person name="Watson M."/>
            <person name="Adriaenssens E.M."/>
            <person name="Foster-Nyarko E."/>
            <person name="Jarju S."/>
            <person name="Secka A."/>
            <person name="Antonio M."/>
            <person name="Oren A."/>
            <person name="Chaudhuri R."/>
            <person name="La Ragione R.M."/>
            <person name="Hildebrand F."/>
            <person name="Pallen M.J."/>
        </authorList>
    </citation>
    <scope>NUCLEOTIDE SEQUENCE [LARGE SCALE GENOMIC DNA]</scope>
    <source>
        <strain evidence="3 4">Sa1YVA6</strain>
    </source>
</reference>
<evidence type="ECO:0000256" key="1">
    <source>
        <dbReference type="SAM" id="SignalP"/>
    </source>
</evidence>
<dbReference type="EMBL" id="JACSPW010000004">
    <property type="protein sequence ID" value="MBD8032751.1"/>
    <property type="molecule type" value="Genomic_DNA"/>
</dbReference>
<proteinExistence type="predicted"/>
<accession>A0ABR8XLD0</accession>
<feature type="signal peptide" evidence="1">
    <location>
        <begin position="1"/>
        <end position="23"/>
    </location>
</feature>
<evidence type="ECO:0000313" key="3">
    <source>
        <dbReference type="EMBL" id="MBD8032751.1"/>
    </source>
</evidence>
<dbReference type="Pfam" id="PF05901">
    <property type="entry name" value="Excalibur"/>
    <property type="match status" value="1"/>
</dbReference>
<feature type="domain" description="SLH" evidence="2">
    <location>
        <begin position="26"/>
        <end position="84"/>
    </location>
</feature>